<feature type="repeat" description="ANK" evidence="3">
    <location>
        <begin position="292"/>
        <end position="324"/>
    </location>
</feature>
<protein>
    <recommendedName>
        <fullName evidence="6">Ankyrin repeat protein</fullName>
    </recommendedName>
</protein>
<organism evidence="4 5">
    <name type="scientific">Mytilus edulis</name>
    <name type="common">Blue mussel</name>
    <dbReference type="NCBI Taxonomy" id="6550"/>
    <lineage>
        <taxon>Eukaryota</taxon>
        <taxon>Metazoa</taxon>
        <taxon>Spiralia</taxon>
        <taxon>Lophotrochozoa</taxon>
        <taxon>Mollusca</taxon>
        <taxon>Bivalvia</taxon>
        <taxon>Autobranchia</taxon>
        <taxon>Pteriomorphia</taxon>
        <taxon>Mytilida</taxon>
        <taxon>Mytiloidea</taxon>
        <taxon>Mytilidae</taxon>
        <taxon>Mytilinae</taxon>
        <taxon>Mytilus</taxon>
    </lineage>
</organism>
<feature type="repeat" description="ANK" evidence="3">
    <location>
        <begin position="219"/>
        <end position="251"/>
    </location>
</feature>
<sequence>MSKANHIIVCVDTTINNKDGWSVLHVACSNGHKDVVELLMDVGMNANDTSNNGSTSLYIACQGGHYDIVKYFLDLNCQLFNSGGNTTIKHEGGWSALHVACYYGHKEVVKLLTEVGMIINDTSDKGSTPLCLACRKGHYDTVKFLLNCKGQTSKSRIDSTKKIKMEAGININDTTNDGTTPLYLACQEGNYEAVKILLQLELKDQTCNSCVDTTIVNKDGWSALHVACCNGHTKVVTLLTDVGIDINDKTNNGCTPLFLACRKGRFDIVKFLLDFKGTTTNNRVDTKINMNNGWSAIHAACYNGHKEVVKLLIDSGMNWNDISNNGSTPLCIARQKGHTDIVEFLLLLNTETLQSRVDLTTEHSHQNLGVHVANSETNNLLIEDGVNVFERTNFRNCCCMIL</sequence>
<evidence type="ECO:0000256" key="1">
    <source>
        <dbReference type="ARBA" id="ARBA00022737"/>
    </source>
</evidence>
<dbReference type="SUPFAM" id="SSF48403">
    <property type="entry name" value="Ankyrin repeat"/>
    <property type="match status" value="1"/>
</dbReference>
<evidence type="ECO:0000256" key="3">
    <source>
        <dbReference type="PROSITE-ProRule" id="PRU00023"/>
    </source>
</evidence>
<proteinExistence type="predicted"/>
<dbReference type="Pfam" id="PF13637">
    <property type="entry name" value="Ank_4"/>
    <property type="match status" value="1"/>
</dbReference>
<name>A0A8S3TJR5_MYTED</name>
<dbReference type="OrthoDB" id="194358at2759"/>
<dbReference type="Gene3D" id="1.25.40.20">
    <property type="entry name" value="Ankyrin repeat-containing domain"/>
    <property type="match status" value="4"/>
</dbReference>
<gene>
    <name evidence="4" type="ORF">MEDL_46670</name>
</gene>
<evidence type="ECO:0000313" key="5">
    <source>
        <dbReference type="Proteomes" id="UP000683360"/>
    </source>
</evidence>
<evidence type="ECO:0000256" key="2">
    <source>
        <dbReference type="ARBA" id="ARBA00023043"/>
    </source>
</evidence>
<dbReference type="PROSITE" id="PS50088">
    <property type="entry name" value="ANK_REPEAT"/>
    <property type="match status" value="9"/>
</dbReference>
<dbReference type="SMART" id="SM00248">
    <property type="entry name" value="ANK"/>
    <property type="match status" value="9"/>
</dbReference>
<keyword evidence="2 3" id="KW-0040">ANK repeat</keyword>
<feature type="repeat" description="ANK" evidence="3">
    <location>
        <begin position="92"/>
        <end position="124"/>
    </location>
</feature>
<feature type="repeat" description="ANK" evidence="3">
    <location>
        <begin position="52"/>
        <end position="74"/>
    </location>
</feature>
<feature type="repeat" description="ANK" evidence="3">
    <location>
        <begin position="252"/>
        <end position="274"/>
    </location>
</feature>
<dbReference type="PRINTS" id="PR01415">
    <property type="entry name" value="ANKYRIN"/>
</dbReference>
<feature type="repeat" description="ANK" evidence="3">
    <location>
        <begin position="177"/>
        <end position="199"/>
    </location>
</feature>
<dbReference type="PANTHER" id="PTHR24198:SF165">
    <property type="entry name" value="ANKYRIN REPEAT-CONTAINING PROTEIN-RELATED"/>
    <property type="match status" value="1"/>
</dbReference>
<dbReference type="Proteomes" id="UP000683360">
    <property type="component" value="Unassembled WGS sequence"/>
</dbReference>
<dbReference type="EMBL" id="CAJPWZ010002222">
    <property type="protein sequence ID" value="CAG2234021.1"/>
    <property type="molecule type" value="Genomic_DNA"/>
</dbReference>
<keyword evidence="5" id="KW-1185">Reference proteome</keyword>
<feature type="repeat" description="ANK" evidence="3">
    <location>
        <begin position="19"/>
        <end position="51"/>
    </location>
</feature>
<comment type="caution">
    <text evidence="4">The sequence shown here is derived from an EMBL/GenBank/DDBJ whole genome shotgun (WGS) entry which is preliminary data.</text>
</comment>
<dbReference type="InterPro" id="IPR002110">
    <property type="entry name" value="Ankyrin_rpt"/>
</dbReference>
<reference evidence="4" key="1">
    <citation type="submission" date="2021-03" db="EMBL/GenBank/DDBJ databases">
        <authorList>
            <person name="Bekaert M."/>
        </authorList>
    </citation>
    <scope>NUCLEOTIDE SEQUENCE</scope>
</reference>
<evidence type="ECO:0000313" key="4">
    <source>
        <dbReference type="EMBL" id="CAG2234021.1"/>
    </source>
</evidence>
<feature type="repeat" description="ANK" evidence="3">
    <location>
        <begin position="325"/>
        <end position="346"/>
    </location>
</feature>
<dbReference type="PANTHER" id="PTHR24198">
    <property type="entry name" value="ANKYRIN REPEAT AND PROTEIN KINASE DOMAIN-CONTAINING PROTEIN"/>
    <property type="match status" value="1"/>
</dbReference>
<accession>A0A8S3TJR5</accession>
<evidence type="ECO:0008006" key="6">
    <source>
        <dbReference type="Google" id="ProtNLM"/>
    </source>
</evidence>
<dbReference type="Pfam" id="PF12796">
    <property type="entry name" value="Ank_2"/>
    <property type="match status" value="4"/>
</dbReference>
<dbReference type="PROSITE" id="PS50297">
    <property type="entry name" value="ANK_REP_REGION"/>
    <property type="match status" value="9"/>
</dbReference>
<keyword evidence="1" id="KW-0677">Repeat</keyword>
<feature type="repeat" description="ANK" evidence="3">
    <location>
        <begin position="125"/>
        <end position="147"/>
    </location>
</feature>
<dbReference type="AlphaFoldDB" id="A0A8S3TJR5"/>
<dbReference type="InterPro" id="IPR036770">
    <property type="entry name" value="Ankyrin_rpt-contain_sf"/>
</dbReference>